<feature type="domain" description="RNA ligase" evidence="1">
    <location>
        <begin position="32"/>
        <end position="190"/>
    </location>
</feature>
<dbReference type="InterPro" id="IPR052732">
    <property type="entry name" value="Cell-binding_unc_protein"/>
</dbReference>
<protein>
    <recommendedName>
        <fullName evidence="1">RNA ligase domain-containing protein</fullName>
    </recommendedName>
</protein>
<organism evidence="2">
    <name type="scientific">marine sediment metagenome</name>
    <dbReference type="NCBI Taxonomy" id="412755"/>
    <lineage>
        <taxon>unclassified sequences</taxon>
        <taxon>metagenomes</taxon>
        <taxon>ecological metagenomes</taxon>
    </lineage>
</organism>
<proteinExistence type="predicted"/>
<name>A0A0F9F631_9ZZZZ</name>
<evidence type="ECO:0000313" key="2">
    <source>
        <dbReference type="EMBL" id="KKL46527.1"/>
    </source>
</evidence>
<dbReference type="PANTHER" id="PTHR43883">
    <property type="entry name" value="SLR0207 PROTEIN"/>
    <property type="match status" value="1"/>
</dbReference>
<sequence length="221" mass="25656">MFIKYDKTFHVFPVTSKHNLDKTQLKRLLSGSVVIEEKMDGSNVGIIRHARGFSLQKRNSLVGTSVHAQFDYFHNWANGAARERIMSVPSGTLIYGELLYAVHHIYYGRLPEYFLVFDVRQEKYKLPGRWLNYDDRKEFCERHGFFMVPLVDSGSFTKNDLIDIVPDQSAHGDICEGVIVKRYAKHGYFRGKIVKPGFIKALDEDDEHWSRKEVKRNKLGL</sequence>
<dbReference type="EMBL" id="LAZR01033997">
    <property type="protein sequence ID" value="KKL46527.1"/>
    <property type="molecule type" value="Genomic_DNA"/>
</dbReference>
<reference evidence="2" key="1">
    <citation type="journal article" date="2015" name="Nature">
        <title>Complex archaea that bridge the gap between prokaryotes and eukaryotes.</title>
        <authorList>
            <person name="Spang A."/>
            <person name="Saw J.H."/>
            <person name="Jorgensen S.L."/>
            <person name="Zaremba-Niedzwiedzka K."/>
            <person name="Martijn J."/>
            <person name="Lind A.E."/>
            <person name="van Eijk R."/>
            <person name="Schleper C."/>
            <person name="Guy L."/>
            <person name="Ettema T.J."/>
        </authorList>
    </citation>
    <scope>NUCLEOTIDE SEQUENCE</scope>
</reference>
<dbReference type="AlphaFoldDB" id="A0A0F9F631"/>
<dbReference type="PANTHER" id="PTHR43883:SF1">
    <property type="entry name" value="GLUCONOKINASE"/>
    <property type="match status" value="1"/>
</dbReference>
<evidence type="ECO:0000259" key="1">
    <source>
        <dbReference type="Pfam" id="PF09414"/>
    </source>
</evidence>
<gene>
    <name evidence="2" type="ORF">LCGC14_2344650</name>
</gene>
<dbReference type="InterPro" id="IPR021122">
    <property type="entry name" value="RNA_ligase_dom_REL/Rnl2"/>
</dbReference>
<accession>A0A0F9F631</accession>
<dbReference type="Pfam" id="PF09414">
    <property type="entry name" value="RNA_ligase"/>
    <property type="match status" value="1"/>
</dbReference>
<dbReference type="Gene3D" id="3.30.470.30">
    <property type="entry name" value="DNA ligase/mRNA capping enzyme"/>
    <property type="match status" value="1"/>
</dbReference>
<comment type="caution">
    <text evidence="2">The sequence shown here is derived from an EMBL/GenBank/DDBJ whole genome shotgun (WGS) entry which is preliminary data.</text>
</comment>
<dbReference type="SUPFAM" id="SSF56091">
    <property type="entry name" value="DNA ligase/mRNA capping enzyme, catalytic domain"/>
    <property type="match status" value="1"/>
</dbReference>